<evidence type="ECO:0000256" key="1">
    <source>
        <dbReference type="SAM" id="MobiDB-lite"/>
    </source>
</evidence>
<sequence>MLWIGKADADTETTEDVTEQSAGATHKCLRNNAECTWDPRADIFRGGTDDDVINWDAHGREFSIMNDIDTFLTEEQMLAGFTMNSAIGVKDNNAVGGDPFTVQIKVTDGTTTYSDTQEFTLSSGSAYQTVTSQLIVPENTLAYNLATFGLILEGVSLSGGYSGGPITNDINLTATYELVTQIENIINDLVASAVDDIITDQGVSAIDTASMEIDVVTPSGSTSMNVGVTATPTAVVLSVPTVSGKIEKITISTGMASSDSQPEPVAEVAEAVAEVESAMEESESESESEESEEKEEKQESKATKTDKAKAVQAIVTRVLQAVEMAGGDTDST</sequence>
<accession>A0A381XV70</accession>
<feature type="compositionally biased region" description="Basic and acidic residues" evidence="1">
    <location>
        <begin position="294"/>
        <end position="309"/>
    </location>
</feature>
<organism evidence="2">
    <name type="scientific">marine metagenome</name>
    <dbReference type="NCBI Taxonomy" id="408172"/>
    <lineage>
        <taxon>unclassified sequences</taxon>
        <taxon>metagenomes</taxon>
        <taxon>ecological metagenomes</taxon>
    </lineage>
</organism>
<gene>
    <name evidence="2" type="ORF">METZ01_LOCUS120951</name>
</gene>
<feature type="region of interest" description="Disordered" evidence="1">
    <location>
        <begin position="272"/>
        <end position="309"/>
    </location>
</feature>
<evidence type="ECO:0000313" key="2">
    <source>
        <dbReference type="EMBL" id="SVA68097.1"/>
    </source>
</evidence>
<feature type="compositionally biased region" description="Acidic residues" evidence="1">
    <location>
        <begin position="277"/>
        <end position="293"/>
    </location>
</feature>
<proteinExistence type="predicted"/>
<reference evidence="2" key="1">
    <citation type="submission" date="2018-05" db="EMBL/GenBank/DDBJ databases">
        <authorList>
            <person name="Lanie J.A."/>
            <person name="Ng W.-L."/>
            <person name="Kazmierczak K.M."/>
            <person name="Andrzejewski T.M."/>
            <person name="Davidsen T.M."/>
            <person name="Wayne K.J."/>
            <person name="Tettelin H."/>
            <person name="Glass J.I."/>
            <person name="Rusch D."/>
            <person name="Podicherti R."/>
            <person name="Tsui H.-C.T."/>
            <person name="Winkler M.E."/>
        </authorList>
    </citation>
    <scope>NUCLEOTIDE SEQUENCE</scope>
</reference>
<dbReference type="AlphaFoldDB" id="A0A381XV70"/>
<name>A0A381XV70_9ZZZZ</name>
<dbReference type="EMBL" id="UINC01016339">
    <property type="protein sequence ID" value="SVA68097.1"/>
    <property type="molecule type" value="Genomic_DNA"/>
</dbReference>
<feature type="non-terminal residue" evidence="2">
    <location>
        <position position="332"/>
    </location>
</feature>
<protein>
    <submittedName>
        <fullName evidence="2">Uncharacterized protein</fullName>
    </submittedName>
</protein>